<organism evidence="1">
    <name type="scientific">freshwater metagenome</name>
    <dbReference type="NCBI Taxonomy" id="449393"/>
    <lineage>
        <taxon>unclassified sequences</taxon>
        <taxon>metagenomes</taxon>
        <taxon>ecological metagenomes</taxon>
    </lineage>
</organism>
<protein>
    <submittedName>
        <fullName evidence="1">Unannotated protein</fullName>
    </submittedName>
</protein>
<evidence type="ECO:0000313" key="1">
    <source>
        <dbReference type="EMBL" id="CAB4560194.1"/>
    </source>
</evidence>
<name>A0A6J6DA73_9ZZZZ</name>
<proteinExistence type="predicted"/>
<gene>
    <name evidence="1" type="ORF">UFOPK1493_01727</name>
</gene>
<dbReference type="AlphaFoldDB" id="A0A6J6DA73"/>
<reference evidence="1" key="1">
    <citation type="submission" date="2020-05" db="EMBL/GenBank/DDBJ databases">
        <authorList>
            <person name="Chiriac C."/>
            <person name="Salcher M."/>
            <person name="Ghai R."/>
            <person name="Kavagutti S V."/>
        </authorList>
    </citation>
    <scope>NUCLEOTIDE SEQUENCE</scope>
</reference>
<sequence>MMKRVTWFVGGVAAGAVGVGAAKRKVRRVTDELAPVQIARRAGGQVVERTSRVGEALREGRRAMRTKEMELRARLEGRTSTLADELDDVDTVLVDGRPVEAGQVIVLRQVRDRQQPVSRSRRVPRRA</sequence>
<accession>A0A6J6DA73</accession>
<dbReference type="EMBL" id="CAEZSR010000056">
    <property type="protein sequence ID" value="CAB4560194.1"/>
    <property type="molecule type" value="Genomic_DNA"/>
</dbReference>